<name>A0A2R8ASG4_9RHOB</name>
<gene>
    <name evidence="1" type="ORF">ALP8811_02936</name>
</gene>
<keyword evidence="2" id="KW-1185">Reference proteome</keyword>
<dbReference type="RefSeq" id="WP_306418714.1">
    <property type="nucleotide sequence ID" value="NZ_OMOI01000002.1"/>
</dbReference>
<sequence length="345" mass="39403">MTGGVSGLWSLYRMRLKRRRLLWRSIRSRRQLTQVADRTAQIEQDQVLAFVVLRNEMQRLPNFLTHYRRLGVEHFLIVANDCTDGSAEYLAQQPDVSLWSTDASYKSARFGVDWLTWLQFRYGHGHWCLTVDVDELLIYPHHDQRPLPALTQRLEATGAQALGALMLDLYPKGPLGSVSVGADADPIDALPWFDAGSYRAVRQAPMQNLWLQGGARERVFFPENPSRGPTLNKLPLVKWSRRFAYANSTHSILPPHLNNEWDGPPVISGKDQLSGVLLHTKFLPGVIERSEEEKTRREHFGQPDQFDAYYDAIGDAPDLWHPDAHHFEDWQQLARLGLMSTGGWA</sequence>
<evidence type="ECO:0000313" key="2">
    <source>
        <dbReference type="Proteomes" id="UP000244911"/>
    </source>
</evidence>
<dbReference type="Pfam" id="PF13704">
    <property type="entry name" value="Glyco_tranf_2_4"/>
    <property type="match status" value="1"/>
</dbReference>
<reference evidence="1 2" key="1">
    <citation type="submission" date="2018-03" db="EMBL/GenBank/DDBJ databases">
        <authorList>
            <person name="Keele B.F."/>
        </authorList>
    </citation>
    <scope>NUCLEOTIDE SEQUENCE [LARGE SCALE GENOMIC DNA]</scope>
    <source>
        <strain evidence="1 2">CECT 8811</strain>
    </source>
</reference>
<evidence type="ECO:0008006" key="3">
    <source>
        <dbReference type="Google" id="ProtNLM"/>
    </source>
</evidence>
<dbReference type="Proteomes" id="UP000244911">
    <property type="component" value="Unassembled WGS sequence"/>
</dbReference>
<dbReference type="AlphaFoldDB" id="A0A2R8ASG4"/>
<proteinExistence type="predicted"/>
<organism evidence="1 2">
    <name type="scientific">Aliiroseovarius pelagivivens</name>
    <dbReference type="NCBI Taxonomy" id="1639690"/>
    <lineage>
        <taxon>Bacteria</taxon>
        <taxon>Pseudomonadati</taxon>
        <taxon>Pseudomonadota</taxon>
        <taxon>Alphaproteobacteria</taxon>
        <taxon>Rhodobacterales</taxon>
        <taxon>Paracoccaceae</taxon>
        <taxon>Aliiroseovarius</taxon>
    </lineage>
</organism>
<dbReference type="EMBL" id="OMOI01000002">
    <property type="protein sequence ID" value="SPF79002.1"/>
    <property type="molecule type" value="Genomic_DNA"/>
</dbReference>
<evidence type="ECO:0000313" key="1">
    <source>
        <dbReference type="EMBL" id="SPF79002.1"/>
    </source>
</evidence>
<accession>A0A2R8ASG4</accession>
<protein>
    <recommendedName>
        <fullName evidence="3">Glycosyl transferase family 2</fullName>
    </recommendedName>
</protein>